<keyword evidence="3 19" id="KW-0963">Cytoplasm</keyword>
<dbReference type="GO" id="GO:0002937">
    <property type="term" value="P:tRNA 4-thiouridine biosynthesis"/>
    <property type="evidence" value="ECO:0007669"/>
    <property type="project" value="TreeGrafter"/>
</dbReference>
<evidence type="ECO:0000256" key="3">
    <source>
        <dbReference type="ARBA" id="ARBA00022490"/>
    </source>
</evidence>
<evidence type="ECO:0000256" key="1">
    <source>
        <dbReference type="ARBA" id="ARBA00004496"/>
    </source>
</evidence>
<dbReference type="CDD" id="cd11716">
    <property type="entry name" value="THUMP_ThiI"/>
    <property type="match status" value="1"/>
</dbReference>
<evidence type="ECO:0000256" key="10">
    <source>
        <dbReference type="ARBA" id="ARBA00050570"/>
    </source>
</evidence>
<comment type="subcellular location">
    <subcellularLocation>
        <location evidence="1 19">Cytoplasm</location>
    </subcellularLocation>
</comment>
<dbReference type="HAMAP" id="MF_00021">
    <property type="entry name" value="ThiI"/>
    <property type="match status" value="1"/>
</dbReference>
<comment type="catalytic activity">
    <reaction evidence="11 19">
        <text>[ThiS sulfur-carrier protein]-C-terminal Gly-Gly-AMP + S-sulfanyl-L-cysteinyl-[cysteine desulfurase] + AH2 = [ThiS sulfur-carrier protein]-C-terminal-Gly-aminoethanethioate + L-cysteinyl-[cysteine desulfurase] + A + AMP + 2 H(+)</text>
        <dbReference type="Rhea" id="RHEA:43340"/>
        <dbReference type="Rhea" id="RHEA-COMP:12157"/>
        <dbReference type="Rhea" id="RHEA-COMP:12158"/>
        <dbReference type="Rhea" id="RHEA-COMP:12910"/>
        <dbReference type="Rhea" id="RHEA-COMP:19908"/>
        <dbReference type="ChEBI" id="CHEBI:13193"/>
        <dbReference type="ChEBI" id="CHEBI:15378"/>
        <dbReference type="ChEBI" id="CHEBI:17499"/>
        <dbReference type="ChEBI" id="CHEBI:29950"/>
        <dbReference type="ChEBI" id="CHEBI:61963"/>
        <dbReference type="ChEBI" id="CHEBI:90618"/>
        <dbReference type="ChEBI" id="CHEBI:232372"/>
        <dbReference type="ChEBI" id="CHEBI:456215"/>
    </reaction>
</comment>
<keyword evidence="6 19" id="KW-0547">Nucleotide-binding</keyword>
<comment type="similarity">
    <text evidence="13 19">Belongs to the ThiI family.</text>
</comment>
<feature type="binding site" evidence="19">
    <location>
        <begin position="181"/>
        <end position="182"/>
    </location>
    <ligand>
        <name>ATP</name>
        <dbReference type="ChEBI" id="CHEBI:30616"/>
    </ligand>
</feature>
<evidence type="ECO:0000256" key="16">
    <source>
        <dbReference type="ARBA" id="ARBA00075337"/>
    </source>
</evidence>
<dbReference type="InterPro" id="IPR004114">
    <property type="entry name" value="THUMP_dom"/>
</dbReference>
<sequence length="386" mass="43652">MKREVLIKFGEFFLKKGNRFFFENALVRDIKCKIKKFGNFSVCSYSSFAVIASDCDDALDILISVLPKIFGISSFSPALFVEKELDLIKNVALNILQEHEKRKTFKIETKRSDKKFFLNSMQISCEVGEFLVNNSDFKVDVSNPDITINIELREKGAYLHSKTFKGLGGLPSGTGGRCAVLLSGGIDSPVAFFLMAKKGLDITCIHFETPPYTSEASVLKVRKIVRKLSEYKSKIKLYIVNFTKIQENINKHCSKELFTIISRRIMNRIAQEISLFEKCSAVVTGESLGQVASQTLSAMFCTNESINLPILRPLITFDKCEIIDIAKKIGTFEISIEPHDDCCSIFSPKHPKINPVLKFVKINEQNIENLDILIEDCVKNCKIFEY</sequence>
<reference evidence="21" key="1">
    <citation type="journal article" date="2023" name="ISME J.">
        <title>Emergence of putative energy parasites within Clostridia revealed by genome analysis of a novel endosymbiotic clade.</title>
        <authorList>
            <person name="Takahashi K."/>
            <person name="Kuwahara H."/>
            <person name="Horikawa Y."/>
            <person name="Izawa K."/>
            <person name="Kato D."/>
            <person name="Inagaki T."/>
            <person name="Yuki M."/>
            <person name="Ohkuma M."/>
            <person name="Hongoh Y."/>
        </authorList>
    </citation>
    <scope>NUCLEOTIDE SEQUENCE</scope>
    <source>
        <strain evidence="21">CfP3-15</strain>
    </source>
</reference>
<dbReference type="EMBL" id="AP027924">
    <property type="protein sequence ID" value="BED91783.1"/>
    <property type="molecule type" value="Genomic_DNA"/>
</dbReference>
<dbReference type="Pfam" id="PF02568">
    <property type="entry name" value="ThiI"/>
    <property type="match status" value="1"/>
</dbReference>
<proteinExistence type="inferred from homology"/>
<dbReference type="GO" id="GO:0009229">
    <property type="term" value="P:thiamine diphosphate biosynthetic process"/>
    <property type="evidence" value="ECO:0007669"/>
    <property type="project" value="UniProtKB-UniRule"/>
</dbReference>
<dbReference type="NCBIfam" id="TIGR00342">
    <property type="entry name" value="tRNA uracil 4-sulfurtransferase ThiI"/>
    <property type="match status" value="1"/>
</dbReference>
<evidence type="ECO:0000256" key="12">
    <source>
        <dbReference type="ARBA" id="ARBA00058382"/>
    </source>
</evidence>
<dbReference type="InterPro" id="IPR014729">
    <property type="entry name" value="Rossmann-like_a/b/a_fold"/>
</dbReference>
<dbReference type="GO" id="GO:0004810">
    <property type="term" value="F:CCA tRNA nucleotidyltransferase activity"/>
    <property type="evidence" value="ECO:0007669"/>
    <property type="project" value="InterPro"/>
</dbReference>
<dbReference type="GO" id="GO:0005829">
    <property type="term" value="C:cytosol"/>
    <property type="evidence" value="ECO:0007669"/>
    <property type="project" value="TreeGrafter"/>
</dbReference>
<dbReference type="PANTHER" id="PTHR43209">
    <property type="entry name" value="TRNA SULFURTRANSFERASE"/>
    <property type="match status" value="1"/>
</dbReference>
<comment type="pathway">
    <text evidence="2 19">Cofactor biosynthesis; thiamine diphosphate biosynthesis.</text>
</comment>
<dbReference type="Pfam" id="PF22025">
    <property type="entry name" value="ThiI_fer"/>
    <property type="match status" value="1"/>
</dbReference>
<evidence type="ECO:0000256" key="8">
    <source>
        <dbReference type="ARBA" id="ARBA00022884"/>
    </source>
</evidence>
<gene>
    <name evidence="19" type="primary">thiI</name>
    <name evidence="21" type="ORF">CfP315_0311</name>
</gene>
<evidence type="ECO:0000256" key="18">
    <source>
        <dbReference type="ARBA" id="ARBA00080570"/>
    </source>
</evidence>
<dbReference type="GO" id="GO:0009228">
    <property type="term" value="P:thiamine biosynthetic process"/>
    <property type="evidence" value="ECO:0007669"/>
    <property type="project" value="UniProtKB-KW"/>
</dbReference>
<feature type="binding site" evidence="19">
    <location>
        <begin position="206"/>
        <end position="207"/>
    </location>
    <ligand>
        <name>ATP</name>
        <dbReference type="ChEBI" id="CHEBI:30616"/>
    </ligand>
</feature>
<keyword evidence="8 19" id="KW-0694">RNA-binding</keyword>
<keyword evidence="4 19" id="KW-0820">tRNA-binding</keyword>
<dbReference type="GO" id="GO:0000049">
    <property type="term" value="F:tRNA binding"/>
    <property type="evidence" value="ECO:0007669"/>
    <property type="project" value="UniProtKB-UniRule"/>
</dbReference>
<dbReference type="InterPro" id="IPR020536">
    <property type="entry name" value="ThiI_AANH"/>
</dbReference>
<keyword evidence="5 19" id="KW-0808">Transferase</keyword>
<dbReference type="Gene3D" id="3.30.2130.30">
    <property type="match status" value="1"/>
</dbReference>
<dbReference type="KEGG" id="ips:CfP315_0311"/>
<dbReference type="InterPro" id="IPR049961">
    <property type="entry name" value="ThiI_N"/>
</dbReference>
<dbReference type="CDD" id="cd01712">
    <property type="entry name" value="PPase_ThiI"/>
    <property type="match status" value="1"/>
</dbReference>
<evidence type="ECO:0000256" key="11">
    <source>
        <dbReference type="ARBA" id="ARBA00052330"/>
    </source>
</evidence>
<dbReference type="SUPFAM" id="SSF143437">
    <property type="entry name" value="THUMP domain-like"/>
    <property type="match status" value="1"/>
</dbReference>
<dbReference type="SMART" id="SM00981">
    <property type="entry name" value="THUMP"/>
    <property type="match status" value="1"/>
</dbReference>
<feature type="domain" description="THUMP" evidence="20">
    <location>
        <begin position="60"/>
        <end position="163"/>
    </location>
</feature>
<evidence type="ECO:0000256" key="17">
    <source>
        <dbReference type="ARBA" id="ARBA00077849"/>
    </source>
</evidence>
<evidence type="ECO:0000313" key="21">
    <source>
        <dbReference type="EMBL" id="BED91783.1"/>
    </source>
</evidence>
<evidence type="ECO:0000256" key="7">
    <source>
        <dbReference type="ARBA" id="ARBA00022840"/>
    </source>
</evidence>
<evidence type="ECO:0000256" key="4">
    <source>
        <dbReference type="ARBA" id="ARBA00022555"/>
    </source>
</evidence>
<organism evidence="21">
    <name type="scientific">Candidatus Improbicoccus pseudotrichonymphae</name>
    <dbReference type="NCBI Taxonomy" id="3033792"/>
    <lineage>
        <taxon>Bacteria</taxon>
        <taxon>Bacillati</taxon>
        <taxon>Bacillota</taxon>
        <taxon>Clostridia</taxon>
        <taxon>Candidatus Improbicoccus</taxon>
    </lineage>
</organism>
<comment type="catalytic activity">
    <reaction evidence="10 19">
        <text>[ThiI sulfur-carrier protein]-S-sulfanyl-L-cysteine + a uridine in tRNA + 2 reduced [2Fe-2S]-[ferredoxin] + ATP + H(+) = [ThiI sulfur-carrier protein]-L-cysteine + a 4-thiouridine in tRNA + 2 oxidized [2Fe-2S]-[ferredoxin] + AMP + diphosphate</text>
        <dbReference type="Rhea" id="RHEA:24176"/>
        <dbReference type="Rhea" id="RHEA-COMP:10000"/>
        <dbReference type="Rhea" id="RHEA-COMP:10001"/>
        <dbReference type="Rhea" id="RHEA-COMP:13337"/>
        <dbReference type="Rhea" id="RHEA-COMP:13338"/>
        <dbReference type="Rhea" id="RHEA-COMP:13339"/>
        <dbReference type="Rhea" id="RHEA-COMP:13340"/>
        <dbReference type="ChEBI" id="CHEBI:15378"/>
        <dbReference type="ChEBI" id="CHEBI:29950"/>
        <dbReference type="ChEBI" id="CHEBI:30616"/>
        <dbReference type="ChEBI" id="CHEBI:33019"/>
        <dbReference type="ChEBI" id="CHEBI:33737"/>
        <dbReference type="ChEBI" id="CHEBI:33738"/>
        <dbReference type="ChEBI" id="CHEBI:61963"/>
        <dbReference type="ChEBI" id="CHEBI:65315"/>
        <dbReference type="ChEBI" id="CHEBI:136798"/>
        <dbReference type="ChEBI" id="CHEBI:456215"/>
        <dbReference type="EC" id="2.8.1.4"/>
    </reaction>
</comment>
<evidence type="ECO:0000256" key="5">
    <source>
        <dbReference type="ARBA" id="ARBA00022679"/>
    </source>
</evidence>
<evidence type="ECO:0000256" key="14">
    <source>
        <dbReference type="ARBA" id="ARBA00066827"/>
    </source>
</evidence>
<dbReference type="GO" id="GO:0140741">
    <property type="term" value="F:tRNA-uracil-4 sulfurtransferase activity"/>
    <property type="evidence" value="ECO:0007669"/>
    <property type="project" value="UniProtKB-EC"/>
</dbReference>
<keyword evidence="7 19" id="KW-0067">ATP-binding</keyword>
<evidence type="ECO:0000256" key="15">
    <source>
        <dbReference type="ARBA" id="ARBA00071867"/>
    </source>
</evidence>
<feature type="binding site" evidence="19">
    <location>
        <position position="285"/>
    </location>
    <ligand>
        <name>ATP</name>
        <dbReference type="ChEBI" id="CHEBI:30616"/>
    </ligand>
</feature>
<evidence type="ECO:0000256" key="13">
    <source>
        <dbReference type="ARBA" id="ARBA00061472"/>
    </source>
</evidence>
<dbReference type="Pfam" id="PF02926">
    <property type="entry name" value="THUMP"/>
    <property type="match status" value="1"/>
</dbReference>
<dbReference type="AlphaFoldDB" id="A0AA48KWX1"/>
<evidence type="ECO:0000256" key="6">
    <source>
        <dbReference type="ARBA" id="ARBA00022741"/>
    </source>
</evidence>
<protein>
    <recommendedName>
        <fullName evidence="15 19">Probable tRNA sulfurtransferase</fullName>
        <ecNumber evidence="14 19">2.8.1.4</ecNumber>
    </recommendedName>
    <alternativeName>
        <fullName evidence="16 19">Sulfur carrier protein ThiS sulfurtransferase</fullName>
    </alternativeName>
    <alternativeName>
        <fullName evidence="17 19">Thiamine biosynthesis protein ThiI</fullName>
    </alternativeName>
    <alternativeName>
        <fullName evidence="18 19">tRNA 4-thiouridine synthase</fullName>
    </alternativeName>
</protein>
<dbReference type="InterPro" id="IPR050102">
    <property type="entry name" value="tRNA_sulfurtransferase_ThiI"/>
</dbReference>
<dbReference type="FunFam" id="3.40.50.620:FF:000053">
    <property type="entry name" value="Probable tRNA sulfurtransferase"/>
    <property type="match status" value="1"/>
</dbReference>
<keyword evidence="9 19" id="KW-0784">Thiamine biosynthesis</keyword>
<dbReference type="Gene3D" id="3.40.50.620">
    <property type="entry name" value="HUPs"/>
    <property type="match status" value="1"/>
</dbReference>
<accession>A0AA48KWX1</accession>
<evidence type="ECO:0000256" key="2">
    <source>
        <dbReference type="ARBA" id="ARBA00004948"/>
    </source>
</evidence>
<dbReference type="PANTHER" id="PTHR43209:SF1">
    <property type="entry name" value="TRNA SULFURTRANSFERASE"/>
    <property type="match status" value="1"/>
</dbReference>
<name>A0AA48KWX1_9FIRM</name>
<feature type="binding site" evidence="19">
    <location>
        <position position="263"/>
    </location>
    <ligand>
        <name>ATP</name>
        <dbReference type="ChEBI" id="CHEBI:30616"/>
    </ligand>
</feature>
<evidence type="ECO:0000259" key="20">
    <source>
        <dbReference type="PROSITE" id="PS51165"/>
    </source>
</evidence>
<evidence type="ECO:0000256" key="19">
    <source>
        <dbReference type="HAMAP-Rule" id="MF_00021"/>
    </source>
</evidence>
<dbReference type="InterPro" id="IPR049962">
    <property type="entry name" value="THUMP_ThiI"/>
</dbReference>
<evidence type="ECO:0000256" key="9">
    <source>
        <dbReference type="ARBA" id="ARBA00022977"/>
    </source>
</evidence>
<dbReference type="GO" id="GO:0005524">
    <property type="term" value="F:ATP binding"/>
    <property type="evidence" value="ECO:0007669"/>
    <property type="project" value="UniProtKB-UniRule"/>
</dbReference>
<dbReference type="InterPro" id="IPR054173">
    <property type="entry name" value="ThiI_fer"/>
</dbReference>
<dbReference type="InterPro" id="IPR003720">
    <property type="entry name" value="tRNA_STrfase"/>
</dbReference>
<dbReference type="GO" id="GO:0052837">
    <property type="term" value="P:thiazole biosynthetic process"/>
    <property type="evidence" value="ECO:0007669"/>
    <property type="project" value="TreeGrafter"/>
</dbReference>
<feature type="binding site" evidence="19">
    <location>
        <position position="294"/>
    </location>
    <ligand>
        <name>ATP</name>
        <dbReference type="ChEBI" id="CHEBI:30616"/>
    </ligand>
</feature>
<dbReference type="Proteomes" id="UP001337580">
    <property type="component" value="Chromosome"/>
</dbReference>
<dbReference type="PROSITE" id="PS51165">
    <property type="entry name" value="THUMP"/>
    <property type="match status" value="1"/>
</dbReference>
<dbReference type="SUPFAM" id="SSF52402">
    <property type="entry name" value="Adenine nucleotide alpha hydrolases-like"/>
    <property type="match status" value="1"/>
</dbReference>
<comment type="function">
    <text evidence="12 19">Catalyzes the ATP-dependent transfer of a sulfur to tRNA to produce 4-thiouridine in position 8 of tRNAs, which functions as a near-UV photosensor. Also catalyzes the transfer of sulfur to the sulfur carrier protein ThiS, forming ThiS-thiocarboxylate. This is a step in the synthesis of thiazole, in the thiamine biosynthesis pathway. The sulfur is donated as persulfide by IscS.</text>
</comment>
<dbReference type="EC" id="2.8.1.4" evidence="14 19"/>